<evidence type="ECO:0000259" key="1">
    <source>
        <dbReference type="Pfam" id="PF13612"/>
    </source>
</evidence>
<dbReference type="Proteomes" id="UP000445144">
    <property type="component" value="Unassembled WGS sequence"/>
</dbReference>
<gene>
    <name evidence="2" type="ORF">CHRY9293_01850</name>
</gene>
<feature type="domain" description="Transposase DDE" evidence="1">
    <location>
        <begin position="3"/>
        <end position="24"/>
    </location>
</feature>
<proteinExistence type="predicted"/>
<dbReference type="EMBL" id="CACVBR010000013">
    <property type="protein sequence ID" value="CAA7195678.1"/>
    <property type="molecule type" value="Genomic_DNA"/>
</dbReference>
<keyword evidence="3" id="KW-1185">Reference proteome</keyword>
<dbReference type="InterPro" id="IPR025668">
    <property type="entry name" value="Tnp_DDE_dom"/>
</dbReference>
<name>A0A6N4X528_9FLAO</name>
<protein>
    <recommendedName>
        <fullName evidence="1">Transposase DDE domain-containing protein</fullName>
    </recommendedName>
</protein>
<organism evidence="2 3">
    <name type="scientific">Chryseobacterium potabilaquae</name>
    <dbReference type="NCBI Taxonomy" id="2675057"/>
    <lineage>
        <taxon>Bacteria</taxon>
        <taxon>Pseudomonadati</taxon>
        <taxon>Bacteroidota</taxon>
        <taxon>Flavobacteriia</taxon>
        <taxon>Flavobacteriales</taxon>
        <taxon>Weeksellaceae</taxon>
        <taxon>Chryseobacterium group</taxon>
        <taxon>Chryseobacterium</taxon>
    </lineage>
</organism>
<evidence type="ECO:0000313" key="3">
    <source>
        <dbReference type="Proteomes" id="UP000445144"/>
    </source>
</evidence>
<dbReference type="Pfam" id="PF13612">
    <property type="entry name" value="DDE_Tnp_1_3"/>
    <property type="match status" value="1"/>
</dbReference>
<accession>A0A6N4X528</accession>
<sequence length="50" mass="5832">MGIETINDELKNHCQVEHTRHRSVNNFMITILGGLTAYCFFTKKTFTQLE</sequence>
<reference evidence="2 3" key="1">
    <citation type="submission" date="2020-01" db="EMBL/GenBank/DDBJ databases">
        <authorList>
            <person name="Rodrigo-Torres L."/>
            <person name="Arahal R. D."/>
            <person name="Lucena T."/>
        </authorList>
    </citation>
    <scope>NUCLEOTIDE SEQUENCE [LARGE SCALE GENOMIC DNA]</scope>
    <source>
        <strain evidence="2 3">CECT 9293</strain>
    </source>
</reference>
<evidence type="ECO:0000313" key="2">
    <source>
        <dbReference type="EMBL" id="CAA7195678.1"/>
    </source>
</evidence>
<dbReference type="AlphaFoldDB" id="A0A6N4X528"/>